<gene>
    <name evidence="4" type="ORF">BCL65_102360</name>
</gene>
<dbReference type="Gene3D" id="3.30.450.20">
    <property type="entry name" value="PAS domain"/>
    <property type="match status" value="1"/>
</dbReference>
<dbReference type="SUPFAM" id="SSF55781">
    <property type="entry name" value="GAF domain-like"/>
    <property type="match status" value="1"/>
</dbReference>
<comment type="caution">
    <text evidence="4">The sequence shown here is derived from an EMBL/GenBank/DDBJ whole genome shotgun (WGS) entry which is preliminary data.</text>
</comment>
<evidence type="ECO:0000313" key="4">
    <source>
        <dbReference type="EMBL" id="PRZ08813.1"/>
    </source>
</evidence>
<evidence type="ECO:0000259" key="3">
    <source>
        <dbReference type="PROSITE" id="PS50113"/>
    </source>
</evidence>
<dbReference type="InterPro" id="IPR029016">
    <property type="entry name" value="GAF-like_dom_sf"/>
</dbReference>
<dbReference type="PROSITE" id="PS50112">
    <property type="entry name" value="PAS"/>
    <property type="match status" value="1"/>
</dbReference>
<dbReference type="Gene3D" id="3.30.450.40">
    <property type="match status" value="1"/>
</dbReference>
<evidence type="ECO:0000313" key="5">
    <source>
        <dbReference type="Proteomes" id="UP000239895"/>
    </source>
</evidence>
<dbReference type="PANTHER" id="PTHR43156">
    <property type="entry name" value="STAGE II SPORULATION PROTEIN E-RELATED"/>
    <property type="match status" value="1"/>
</dbReference>
<dbReference type="Pfam" id="PF07228">
    <property type="entry name" value="SpoIIE"/>
    <property type="match status" value="1"/>
</dbReference>
<dbReference type="Pfam" id="PF13426">
    <property type="entry name" value="PAS_9"/>
    <property type="match status" value="1"/>
</dbReference>
<dbReference type="Gene3D" id="3.60.40.10">
    <property type="entry name" value="PPM-type phosphatase domain"/>
    <property type="match status" value="1"/>
</dbReference>
<dbReference type="PROSITE" id="PS50113">
    <property type="entry name" value="PAC"/>
    <property type="match status" value="1"/>
</dbReference>
<dbReference type="PANTHER" id="PTHR43156:SF2">
    <property type="entry name" value="STAGE II SPORULATION PROTEIN E"/>
    <property type="match status" value="1"/>
</dbReference>
<dbReference type="InterPro" id="IPR000700">
    <property type="entry name" value="PAS-assoc_C"/>
</dbReference>
<dbReference type="SMART" id="SM00065">
    <property type="entry name" value="GAF"/>
    <property type="match status" value="1"/>
</dbReference>
<organism evidence="4 5">
    <name type="scientific">Isoptericola halotolerans</name>
    <dbReference type="NCBI Taxonomy" id="300560"/>
    <lineage>
        <taxon>Bacteria</taxon>
        <taxon>Bacillati</taxon>
        <taxon>Actinomycetota</taxon>
        <taxon>Actinomycetes</taxon>
        <taxon>Micrococcales</taxon>
        <taxon>Promicromonosporaceae</taxon>
        <taxon>Isoptericola</taxon>
    </lineage>
</organism>
<dbReference type="SMART" id="SM00086">
    <property type="entry name" value="PAC"/>
    <property type="match status" value="1"/>
</dbReference>
<dbReference type="CDD" id="cd00130">
    <property type="entry name" value="PAS"/>
    <property type="match status" value="1"/>
</dbReference>
<feature type="domain" description="PAS" evidence="2">
    <location>
        <begin position="175"/>
        <end position="221"/>
    </location>
</feature>
<dbReference type="InterPro" id="IPR035965">
    <property type="entry name" value="PAS-like_dom_sf"/>
</dbReference>
<dbReference type="Pfam" id="PF13492">
    <property type="entry name" value="GAF_3"/>
    <property type="match status" value="1"/>
</dbReference>
<sequence>MTQHATSSPAGTTPSTMVLPDLVDPVQAATGGAVLLLDTASQMVVDANRVASRLAGGMGIPSSFGSWCTAAGIIPAFETPQSTPEAIFAALREGRGIAVRSTRRGQDGVSWAVGLPLVGAPDHLADRALLVLLPIAGLDEPSDRDNSLDGLQMRAAVASHLSFTISDPTLPDDPLIWVNPAFCEVTGYTAEEVLGRNCRFLQGPGTDPGAVARIRAAIEAGEAVGETLLNHRKDGTPFWNQVVVSPVHDEQGRITHHVGIQADVTERIHAERRHVLELDEVNRENQRLSLLATITQALVDLFDEDSGAALLPELVAPHFGTWCAVVVVDDTGEPRLVHGAARDPERAADIAVLERSHRWVRESPSVLHVLSAHHSQVPAPFPVQVDTLPSRTTPEELAALERLGLGSALVVPLRGRDRHTGVLVVVSEDEDAFSGDDLHDIVALGARAGLALDNARLYHREHEAALTLQRSLLPEIVAAPGLDCATLYDPASDGADVGGDWYDVVPLPTGRVAVTVGDVVGHDVRAAASMGQLRSVIRSEAWSGRSPAEVVSGMDELVRGLGMADIATCVFALVDLPDEHGSRRITYTRSGHPAPLLLRVDGTVEHLDGALTTPIGVSTIHEEVPQAEAVLHPGDVLVLFTDGLVERRDRPLRAQLENLATCAGEIEQGMDAAGIRDAIVEVCADGTREDDTCLLVVRNTPGSDGAS</sequence>
<proteinExistence type="predicted"/>
<dbReference type="SUPFAM" id="SSF55785">
    <property type="entry name" value="PYP-like sensor domain (PAS domain)"/>
    <property type="match status" value="1"/>
</dbReference>
<dbReference type="NCBIfam" id="TIGR00229">
    <property type="entry name" value="sensory_box"/>
    <property type="match status" value="1"/>
</dbReference>
<dbReference type="InterPro" id="IPR003018">
    <property type="entry name" value="GAF"/>
</dbReference>
<keyword evidence="5" id="KW-1185">Reference proteome</keyword>
<dbReference type="SUPFAM" id="SSF81606">
    <property type="entry name" value="PP2C-like"/>
    <property type="match status" value="1"/>
</dbReference>
<evidence type="ECO:0000256" key="1">
    <source>
        <dbReference type="ARBA" id="ARBA00022801"/>
    </source>
</evidence>
<feature type="domain" description="PAC" evidence="3">
    <location>
        <begin position="222"/>
        <end position="276"/>
    </location>
</feature>
<dbReference type="InterPro" id="IPR000014">
    <property type="entry name" value="PAS"/>
</dbReference>
<dbReference type="RefSeq" id="WP_243400753.1">
    <property type="nucleotide sequence ID" value="NZ_PVTX01000002.1"/>
</dbReference>
<evidence type="ECO:0000259" key="2">
    <source>
        <dbReference type="PROSITE" id="PS50112"/>
    </source>
</evidence>
<dbReference type="EMBL" id="PVTX01000002">
    <property type="protein sequence ID" value="PRZ08813.1"/>
    <property type="molecule type" value="Genomic_DNA"/>
</dbReference>
<dbReference type="InterPro" id="IPR052016">
    <property type="entry name" value="Bact_Sigma-Reg"/>
</dbReference>
<dbReference type="InterPro" id="IPR001932">
    <property type="entry name" value="PPM-type_phosphatase-like_dom"/>
</dbReference>
<reference evidence="4 5" key="1">
    <citation type="submission" date="2018-03" db="EMBL/GenBank/DDBJ databases">
        <title>Comparative analysis of microorganisms from saline springs in Andes Mountain Range, Colombia.</title>
        <authorList>
            <person name="Rubin E."/>
        </authorList>
    </citation>
    <scope>NUCLEOTIDE SEQUENCE [LARGE SCALE GENOMIC DNA]</scope>
    <source>
        <strain evidence="4 5">CG 23</strain>
    </source>
</reference>
<dbReference type="InterPro" id="IPR001610">
    <property type="entry name" value="PAC"/>
</dbReference>
<protein>
    <submittedName>
        <fullName evidence="4">PAS domain S-box-containing protein</fullName>
    </submittedName>
</protein>
<dbReference type="SMART" id="SM00331">
    <property type="entry name" value="PP2C_SIG"/>
    <property type="match status" value="1"/>
</dbReference>
<dbReference type="InterPro" id="IPR036457">
    <property type="entry name" value="PPM-type-like_dom_sf"/>
</dbReference>
<accession>A0ABX5EI96</accession>
<keyword evidence="1" id="KW-0378">Hydrolase</keyword>
<name>A0ABX5EI96_9MICO</name>
<dbReference type="Proteomes" id="UP000239895">
    <property type="component" value="Unassembled WGS sequence"/>
</dbReference>